<accession>A0A5C7IBI1</accession>
<dbReference type="GO" id="GO:0006995">
    <property type="term" value="P:cellular response to nitrogen starvation"/>
    <property type="evidence" value="ECO:0007669"/>
    <property type="project" value="InterPro"/>
</dbReference>
<dbReference type="PANTHER" id="PTHR37180:SF2">
    <property type="entry name" value="PRECURSOR OF CEP14"/>
    <property type="match status" value="1"/>
</dbReference>
<dbReference type="EMBL" id="VAHF01000003">
    <property type="protein sequence ID" value="TXG66710.1"/>
    <property type="molecule type" value="Genomic_DNA"/>
</dbReference>
<dbReference type="AlphaFoldDB" id="A0A5C7IBI1"/>
<keyword evidence="1" id="KW-0732">Signal</keyword>
<dbReference type="InterPro" id="IPR038930">
    <property type="entry name" value="CEP13/CEP14"/>
</dbReference>
<evidence type="ECO:0000256" key="1">
    <source>
        <dbReference type="SAM" id="SignalP"/>
    </source>
</evidence>
<reference evidence="3" key="1">
    <citation type="journal article" date="2019" name="Gigascience">
        <title>De novo genome assembly of the endangered Acer yangbiense, a plant species with extremely small populations endemic to Yunnan Province, China.</title>
        <authorList>
            <person name="Yang J."/>
            <person name="Wariss H.M."/>
            <person name="Tao L."/>
            <person name="Zhang R."/>
            <person name="Yun Q."/>
            <person name="Hollingsworth P."/>
            <person name="Dao Z."/>
            <person name="Luo G."/>
            <person name="Guo H."/>
            <person name="Ma Y."/>
            <person name="Sun W."/>
        </authorList>
    </citation>
    <scope>NUCLEOTIDE SEQUENCE [LARGE SCALE GENOMIC DNA]</scope>
    <source>
        <strain evidence="3">cv. Malutang</strain>
    </source>
</reference>
<gene>
    <name evidence="2" type="ORF">EZV62_007985</name>
</gene>
<organism evidence="2 3">
    <name type="scientific">Acer yangbiense</name>
    <dbReference type="NCBI Taxonomy" id="1000413"/>
    <lineage>
        <taxon>Eukaryota</taxon>
        <taxon>Viridiplantae</taxon>
        <taxon>Streptophyta</taxon>
        <taxon>Embryophyta</taxon>
        <taxon>Tracheophyta</taxon>
        <taxon>Spermatophyta</taxon>
        <taxon>Magnoliopsida</taxon>
        <taxon>eudicotyledons</taxon>
        <taxon>Gunneridae</taxon>
        <taxon>Pentapetalae</taxon>
        <taxon>rosids</taxon>
        <taxon>malvids</taxon>
        <taxon>Sapindales</taxon>
        <taxon>Sapindaceae</taxon>
        <taxon>Hippocastanoideae</taxon>
        <taxon>Acereae</taxon>
        <taxon>Acer</taxon>
    </lineage>
</organism>
<dbReference type="PANTHER" id="PTHR37180">
    <property type="entry name" value="PRECURSOR OF CEP14"/>
    <property type="match status" value="1"/>
</dbReference>
<sequence length="160" mass="17727">MARVNFVLLVFFIALICHASFSDGCSRKLLSVEKREVASISFKESPNPPSLANAMAATDQERVFSVHLTNIDRILQSFPICNVAMISLVEARKLSTISLEKREIPSLKSSFLLNAFIKGLTPPAPSDEDYATMANYNQRLFSVDRIRILEESVPSPGIGH</sequence>
<feature type="signal peptide" evidence="1">
    <location>
        <begin position="1"/>
        <end position="22"/>
    </location>
</feature>
<evidence type="ECO:0000313" key="2">
    <source>
        <dbReference type="EMBL" id="TXG66710.1"/>
    </source>
</evidence>
<dbReference type="GO" id="GO:0006970">
    <property type="term" value="P:response to osmotic stress"/>
    <property type="evidence" value="ECO:0007669"/>
    <property type="project" value="InterPro"/>
</dbReference>
<dbReference type="Proteomes" id="UP000323000">
    <property type="component" value="Chromosome 3"/>
</dbReference>
<comment type="caution">
    <text evidence="2">The sequence shown here is derived from an EMBL/GenBank/DDBJ whole genome shotgun (WGS) entry which is preliminary data.</text>
</comment>
<keyword evidence="3" id="KW-1185">Reference proteome</keyword>
<protein>
    <submittedName>
        <fullName evidence="2">Uncharacterized protein</fullName>
    </submittedName>
</protein>
<name>A0A5C7IBI1_9ROSI</name>
<feature type="chain" id="PRO_5022712037" evidence="1">
    <location>
        <begin position="23"/>
        <end position="160"/>
    </location>
</feature>
<dbReference type="OrthoDB" id="1915362at2759"/>
<evidence type="ECO:0000313" key="3">
    <source>
        <dbReference type="Proteomes" id="UP000323000"/>
    </source>
</evidence>
<proteinExistence type="predicted"/>